<reference evidence="4 5" key="1">
    <citation type="submission" date="2016-12" db="EMBL/GenBank/DDBJ databases">
        <title>The genomes of Aspergillus section Nigri reveals drivers in fungal speciation.</title>
        <authorList>
            <consortium name="DOE Joint Genome Institute"/>
            <person name="Vesth T.C."/>
            <person name="Nybo J."/>
            <person name="Theobald S."/>
            <person name="Brandl J."/>
            <person name="Frisvad J.C."/>
            <person name="Nielsen K.F."/>
            <person name="Lyhne E.K."/>
            <person name="Kogle M.E."/>
            <person name="Kuo A."/>
            <person name="Riley R."/>
            <person name="Clum A."/>
            <person name="Nolan M."/>
            <person name="Lipzen A."/>
            <person name="Salamov A."/>
            <person name="Henrissat B."/>
            <person name="Wiebenga A."/>
            <person name="De Vries R.P."/>
            <person name="Grigoriev I.V."/>
            <person name="Mortensen U.H."/>
            <person name="Andersen M.R."/>
            <person name="Baker S.E."/>
        </authorList>
    </citation>
    <scope>NUCLEOTIDE SEQUENCE [LARGE SCALE GENOMIC DNA]</scope>
    <source>
        <strain evidence="4 5">CBS 117.55</strain>
    </source>
</reference>
<evidence type="ECO:0000313" key="5">
    <source>
        <dbReference type="Proteomes" id="UP000247233"/>
    </source>
</evidence>
<dbReference type="GeneID" id="37067806"/>
<dbReference type="PANTHER" id="PTHR31654:SF0">
    <property type="entry name" value="SECRETED BETA-GLUCOSIDASE ADG3-RELATED"/>
    <property type="match status" value="1"/>
</dbReference>
<comment type="caution">
    <text evidence="4">The sequence shown here is derived from an EMBL/GenBank/DDBJ whole genome shotgun (WGS) entry which is preliminary data.</text>
</comment>
<dbReference type="EMBL" id="MSFL01000044">
    <property type="protein sequence ID" value="PWY66443.1"/>
    <property type="molecule type" value="Genomic_DNA"/>
</dbReference>
<evidence type="ECO:0000313" key="4">
    <source>
        <dbReference type="EMBL" id="PWY66443.1"/>
    </source>
</evidence>
<comment type="similarity">
    <text evidence="1">Belongs to the SUN family.</text>
</comment>
<feature type="region of interest" description="Disordered" evidence="2">
    <location>
        <begin position="331"/>
        <end position="390"/>
    </location>
</feature>
<evidence type="ECO:0008006" key="6">
    <source>
        <dbReference type="Google" id="ProtNLM"/>
    </source>
</evidence>
<feature type="region of interest" description="Disordered" evidence="2">
    <location>
        <begin position="21"/>
        <end position="42"/>
    </location>
</feature>
<dbReference type="Proteomes" id="UP000247233">
    <property type="component" value="Unassembled WGS sequence"/>
</dbReference>
<dbReference type="AlphaFoldDB" id="A0A317UWN9"/>
<feature type="chain" id="PRO_5016397391" description="SUN-domain-containing protein" evidence="3">
    <location>
        <begin position="19"/>
        <end position="440"/>
    </location>
</feature>
<feature type="compositionally biased region" description="Basic and acidic residues" evidence="2">
    <location>
        <begin position="25"/>
        <end position="34"/>
    </location>
</feature>
<evidence type="ECO:0000256" key="1">
    <source>
        <dbReference type="ARBA" id="ARBA00010579"/>
    </source>
</evidence>
<sequence>MKSSSAAAALLVIATVEAAKHAHGHGHDHSHRSVADAPAAKRGSSCQFPSGAGLVAVTPNELNGGWAMSPDQECQPGGYCPYACPAGQVSMQWDPEATSYTYPLSMNGGLYCDENGDMQKPFPDRPYCEDGTGVVSAKNKCSEQVSFCQTVLPGNEAMLIPTLVDELVTLAVPGTSYWCETAAHFYINPPGYSTETACVWGTLENPFGNWSPYVAGANTDSTGNTFVKIGWNPIYLELTTPFRDVIPDFGIEIECEGSGCNGLPCSIDPAVNGVNEMTGSSTDGAGGAAFCVVTVPKGGKANIVVFDKGGSSGGSSSSSSVGSVVSSISTSVPTTSSVAPSSTSSSSISTSTSTTSTSISTTSTTPTPTSTSTTASSSSSSSSSSSISISTSSVIVRPTPSWTPSSWKPMSTSAALNRTSASYVYKGHALVETGASQQMN</sequence>
<evidence type="ECO:0000256" key="3">
    <source>
        <dbReference type="SAM" id="SignalP"/>
    </source>
</evidence>
<dbReference type="RefSeq" id="XP_025394812.1">
    <property type="nucleotide sequence ID" value="XM_025545569.1"/>
</dbReference>
<dbReference type="InterPro" id="IPR005556">
    <property type="entry name" value="SUN"/>
</dbReference>
<keyword evidence="3" id="KW-0732">Signal</keyword>
<dbReference type="STRING" id="1448321.A0A317UWN9"/>
<dbReference type="Pfam" id="PF03856">
    <property type="entry name" value="SUN"/>
    <property type="match status" value="1"/>
</dbReference>
<feature type="signal peptide" evidence="3">
    <location>
        <begin position="1"/>
        <end position="18"/>
    </location>
</feature>
<dbReference type="OrthoDB" id="5554151at2759"/>
<gene>
    <name evidence="4" type="ORF">BO70DRAFT_383101</name>
</gene>
<proteinExistence type="inferred from homology"/>
<evidence type="ECO:0000256" key="2">
    <source>
        <dbReference type="SAM" id="MobiDB-lite"/>
    </source>
</evidence>
<accession>A0A317UWN9</accession>
<dbReference type="InterPro" id="IPR053088">
    <property type="entry name" value="Beta-glucosidase/SUN-like"/>
</dbReference>
<dbReference type="PANTHER" id="PTHR31654">
    <property type="entry name" value="SECRETED BETA-GLUCOSIDASE ADG3-RELATED"/>
    <property type="match status" value="1"/>
</dbReference>
<dbReference type="VEuPathDB" id="FungiDB:BO70DRAFT_383101"/>
<keyword evidence="5" id="KW-1185">Reference proteome</keyword>
<name>A0A317UWN9_9EURO</name>
<organism evidence="4 5">
    <name type="scientific">Aspergillus heteromorphus CBS 117.55</name>
    <dbReference type="NCBI Taxonomy" id="1448321"/>
    <lineage>
        <taxon>Eukaryota</taxon>
        <taxon>Fungi</taxon>
        <taxon>Dikarya</taxon>
        <taxon>Ascomycota</taxon>
        <taxon>Pezizomycotina</taxon>
        <taxon>Eurotiomycetes</taxon>
        <taxon>Eurotiomycetidae</taxon>
        <taxon>Eurotiales</taxon>
        <taxon>Aspergillaceae</taxon>
        <taxon>Aspergillus</taxon>
        <taxon>Aspergillus subgen. Circumdati</taxon>
    </lineage>
</organism>
<protein>
    <recommendedName>
        <fullName evidence="6">SUN-domain-containing protein</fullName>
    </recommendedName>
</protein>